<gene>
    <name evidence="3" type="ORF">EJB05_14312</name>
</gene>
<dbReference type="Gramene" id="TVU40832">
    <property type="protein sequence ID" value="TVU40832"/>
    <property type="gene ID" value="EJB05_14312"/>
</dbReference>
<reference evidence="3 4" key="1">
    <citation type="journal article" date="2019" name="Sci. Rep.">
        <title>A high-quality genome of Eragrostis curvula grass provides insights into Poaceae evolution and supports new strategies to enhance forage quality.</title>
        <authorList>
            <person name="Carballo J."/>
            <person name="Santos B.A.C.M."/>
            <person name="Zappacosta D."/>
            <person name="Garbus I."/>
            <person name="Selva J.P."/>
            <person name="Gallo C.A."/>
            <person name="Diaz A."/>
            <person name="Albertini E."/>
            <person name="Caccamo M."/>
            <person name="Echenique V."/>
        </authorList>
    </citation>
    <scope>NUCLEOTIDE SEQUENCE [LARGE SCALE GENOMIC DNA]</scope>
    <source>
        <strain evidence="4">cv. Victoria</strain>
        <tissue evidence="3">Leaf</tissue>
    </source>
</reference>
<feature type="non-terminal residue" evidence="3">
    <location>
        <position position="1"/>
    </location>
</feature>
<dbReference type="InterPro" id="IPR001810">
    <property type="entry name" value="F-box_dom"/>
</dbReference>
<dbReference type="InterPro" id="IPR011043">
    <property type="entry name" value="Gal_Oxase/kelch_b-propeller"/>
</dbReference>
<keyword evidence="4" id="KW-1185">Reference proteome</keyword>
<dbReference type="SUPFAM" id="SSF50965">
    <property type="entry name" value="Galactose oxidase, central domain"/>
    <property type="match status" value="1"/>
</dbReference>
<dbReference type="PANTHER" id="PTHR32133">
    <property type="entry name" value="OS07G0120400 PROTEIN"/>
    <property type="match status" value="1"/>
</dbReference>
<dbReference type="Pfam" id="PF00646">
    <property type="entry name" value="F-box"/>
    <property type="match status" value="2"/>
</dbReference>
<dbReference type="SMART" id="SM00256">
    <property type="entry name" value="FBOX"/>
    <property type="match status" value="2"/>
</dbReference>
<evidence type="ECO:0000256" key="1">
    <source>
        <dbReference type="SAM" id="Phobius"/>
    </source>
</evidence>
<comment type="caution">
    <text evidence="3">The sequence shown here is derived from an EMBL/GenBank/DDBJ whole genome shotgun (WGS) entry which is preliminary data.</text>
</comment>
<name>A0A5J9VWN0_9POAL</name>
<accession>A0A5J9VWN0</accession>
<dbReference type="Gene3D" id="1.20.1280.50">
    <property type="match status" value="1"/>
</dbReference>
<proteinExistence type="predicted"/>
<dbReference type="EMBL" id="RWGY01000007">
    <property type="protein sequence ID" value="TVU40832.1"/>
    <property type="molecule type" value="Genomic_DNA"/>
</dbReference>
<feature type="domain" description="F-box" evidence="2">
    <location>
        <begin position="397"/>
        <end position="440"/>
    </location>
</feature>
<dbReference type="PANTHER" id="PTHR32133:SF348">
    <property type="entry name" value="F-BOX DOMAIN-CONTAINING PROTEIN"/>
    <property type="match status" value="1"/>
</dbReference>
<dbReference type="InterPro" id="IPR056594">
    <property type="entry name" value="AT5G49610-like_b-prop"/>
</dbReference>
<feature type="domain" description="F-box" evidence="2">
    <location>
        <begin position="8"/>
        <end position="51"/>
    </location>
</feature>
<evidence type="ECO:0000313" key="4">
    <source>
        <dbReference type="Proteomes" id="UP000324897"/>
    </source>
</evidence>
<dbReference type="InterPro" id="IPR036047">
    <property type="entry name" value="F-box-like_dom_sf"/>
</dbReference>
<evidence type="ECO:0000313" key="3">
    <source>
        <dbReference type="EMBL" id="TVU40832.1"/>
    </source>
</evidence>
<organism evidence="3 4">
    <name type="scientific">Eragrostis curvula</name>
    <name type="common">weeping love grass</name>
    <dbReference type="NCBI Taxonomy" id="38414"/>
    <lineage>
        <taxon>Eukaryota</taxon>
        <taxon>Viridiplantae</taxon>
        <taxon>Streptophyta</taxon>
        <taxon>Embryophyta</taxon>
        <taxon>Tracheophyta</taxon>
        <taxon>Spermatophyta</taxon>
        <taxon>Magnoliopsida</taxon>
        <taxon>Liliopsida</taxon>
        <taxon>Poales</taxon>
        <taxon>Poaceae</taxon>
        <taxon>PACMAD clade</taxon>
        <taxon>Chloridoideae</taxon>
        <taxon>Eragrostideae</taxon>
        <taxon>Eragrostidinae</taxon>
        <taxon>Eragrostis</taxon>
    </lineage>
</organism>
<protein>
    <recommendedName>
        <fullName evidence="2">F-box domain-containing protein</fullName>
    </recommendedName>
</protein>
<dbReference type="SUPFAM" id="SSF81383">
    <property type="entry name" value="F-box domain"/>
    <property type="match status" value="2"/>
</dbReference>
<dbReference type="Pfam" id="PF23635">
    <property type="entry name" value="Beta-prop_AT5G49610-like"/>
    <property type="match status" value="1"/>
</dbReference>
<keyword evidence="1" id="KW-1133">Transmembrane helix</keyword>
<dbReference type="Proteomes" id="UP000324897">
    <property type="component" value="Chromosome 4"/>
</dbReference>
<evidence type="ECO:0000259" key="2">
    <source>
        <dbReference type="SMART" id="SM00256"/>
    </source>
</evidence>
<dbReference type="OrthoDB" id="618709at2759"/>
<sequence>MPRPPPELTEGAIFEILLRLPPDDPASLVRAALVCKPWRVILSDPGFPRRYRDFHRSPPIIGFLRNNINSFTGSRWKGRTCSLAPIAPSNSPPLLDPELHCPGGWALDSRHGRVLMDREGGESHVLAVWDPVTGGRHVLETPGGEDDAFHHSVQSAMVLCSAANCDHCDCSGGPFLVVFVTSYGSKARAWVYSSETGAFTSVLKYDLGRHCLSVIDAPEVYDERVVLMSMDAGSLGFAGVRGSTLYLWSRKVNPMEDIGWEQHNVIELKTLFATHRLHMPLPVYVICFAEGVNALLVGTHYNTLTLELNSGRVRRKSCALMYSAEVFPIMRFYTPEKGWSQCGAAVNWSSTTSCPLVASLFFPKSTPQFHAQTLATAAQPRSAAADHFRAMALPTELVDDVTAEILLRLPPDEPEHLFRASLVCKPWLRLLSDPVFLRRYRAFHGAPPLLGVLHRLQVFDGAPKPCFTPTTAVPTFPHPGSDGRRTQALDCRHGRILIHMLDDENVDLLVWDPVTGDRHCLSEPDINWMAYSATVFCATAGCDHLDCHGGPFRVAFVGTDGDSLDGIWASVYSSETRAWSKPTHLDNGDYYYVQPRRGTLIGDEIYFTVSKSRAIVKYDWRKNCLSPCNPQPPETYKGWVTLMVMGDSSLGLAGIEDSRLYLWRRKVNVEGAAEWVQCRVIELESLIPMAGNGNIAYVVGFAEDVGTIFIKTSAGLFTIKLETGHVRKVDEPGVYFSVLPYMSFYTPGILLALAYALSCIYSFHMLA</sequence>
<keyword evidence="1" id="KW-0472">Membrane</keyword>
<dbReference type="AlphaFoldDB" id="A0A5J9VWN0"/>
<keyword evidence="1" id="KW-0812">Transmembrane</keyword>
<feature type="transmembrane region" description="Helical" evidence="1">
    <location>
        <begin position="744"/>
        <end position="763"/>
    </location>
</feature>